<gene>
    <name evidence="5" type="ORF">M91_09155</name>
</gene>
<dbReference type="PANTHER" id="PTHR19944">
    <property type="entry name" value="MHC CLASS II-RELATED"/>
    <property type="match status" value="1"/>
</dbReference>
<evidence type="ECO:0000313" key="5">
    <source>
        <dbReference type="EMBL" id="ELR44451.1"/>
    </source>
</evidence>
<keyword evidence="1" id="KW-1015">Disulfide bond</keyword>
<keyword evidence="2" id="KW-0393">Immunoglobulin domain</keyword>
<sequence>SPVVSVFVPPRNSLSGDGNSKSSLICQATDFSPKQISLSWFRDGKRIVSGISEGQVETVQSSPITFRAYSMLTITERDWLS</sequence>
<feature type="domain" description="Ig-like" evidence="4">
    <location>
        <begin position="2"/>
        <end position="81"/>
    </location>
</feature>
<evidence type="ECO:0000259" key="4">
    <source>
        <dbReference type="PROSITE" id="PS50835"/>
    </source>
</evidence>
<evidence type="ECO:0000256" key="1">
    <source>
        <dbReference type="ARBA" id="ARBA00023157"/>
    </source>
</evidence>
<dbReference type="PROSITE" id="PS50835">
    <property type="entry name" value="IG_LIKE"/>
    <property type="match status" value="1"/>
</dbReference>
<dbReference type="InterPro" id="IPR007110">
    <property type="entry name" value="Ig-like_dom"/>
</dbReference>
<dbReference type="SMART" id="SM00407">
    <property type="entry name" value="IGc1"/>
    <property type="match status" value="1"/>
</dbReference>
<accession>L8HKQ9</accession>
<evidence type="ECO:0000313" key="6">
    <source>
        <dbReference type="Proteomes" id="UP000011080"/>
    </source>
</evidence>
<dbReference type="EMBL" id="JH901053">
    <property type="protein sequence ID" value="ELR44451.1"/>
    <property type="molecule type" value="Genomic_DNA"/>
</dbReference>
<dbReference type="InterPro" id="IPR003597">
    <property type="entry name" value="Ig_C1-set"/>
</dbReference>
<organism evidence="5 6">
    <name type="scientific">Bos mutus</name>
    <name type="common">wild yak</name>
    <dbReference type="NCBI Taxonomy" id="72004"/>
    <lineage>
        <taxon>Eukaryota</taxon>
        <taxon>Metazoa</taxon>
        <taxon>Chordata</taxon>
        <taxon>Craniata</taxon>
        <taxon>Vertebrata</taxon>
        <taxon>Euteleostomi</taxon>
        <taxon>Mammalia</taxon>
        <taxon>Eutheria</taxon>
        <taxon>Laurasiatheria</taxon>
        <taxon>Artiodactyla</taxon>
        <taxon>Ruminantia</taxon>
        <taxon>Pecora</taxon>
        <taxon>Bovidae</taxon>
        <taxon>Bovinae</taxon>
        <taxon>Bos</taxon>
    </lineage>
</organism>
<feature type="non-terminal residue" evidence="5">
    <location>
        <position position="81"/>
    </location>
</feature>
<evidence type="ECO:0000256" key="3">
    <source>
        <dbReference type="SAM" id="MobiDB-lite"/>
    </source>
</evidence>
<dbReference type="InterPro" id="IPR036179">
    <property type="entry name" value="Ig-like_dom_sf"/>
</dbReference>
<dbReference type="Gene3D" id="2.60.40.10">
    <property type="entry name" value="Immunoglobulins"/>
    <property type="match status" value="1"/>
</dbReference>
<dbReference type="Proteomes" id="UP000011080">
    <property type="component" value="Unassembled WGS sequence"/>
</dbReference>
<dbReference type="InterPro" id="IPR050160">
    <property type="entry name" value="MHC/Immunoglobulin"/>
</dbReference>
<name>L8HKQ9_9CETA</name>
<feature type="region of interest" description="Disordered" evidence="3">
    <location>
        <begin position="1"/>
        <end position="22"/>
    </location>
</feature>
<dbReference type="Pfam" id="PF07654">
    <property type="entry name" value="C1-set"/>
    <property type="match status" value="1"/>
</dbReference>
<reference evidence="5 6" key="1">
    <citation type="journal article" date="2012" name="Nat. Genet.">
        <title>The yak genome and adaptation to life at high altitude.</title>
        <authorList>
            <person name="Qiu Q."/>
            <person name="Zhang G."/>
            <person name="Ma T."/>
            <person name="Qian W."/>
            <person name="Wang J."/>
            <person name="Ye Z."/>
            <person name="Cao C."/>
            <person name="Hu Q."/>
            <person name="Kim J."/>
            <person name="Larkin D.M."/>
            <person name="Auvil L."/>
            <person name="Capitanu B."/>
            <person name="Ma J."/>
            <person name="Lewin H.A."/>
            <person name="Qian X."/>
            <person name="Lang Y."/>
            <person name="Zhou R."/>
            <person name="Wang L."/>
            <person name="Wang K."/>
            <person name="Xia J."/>
            <person name="Liao S."/>
            <person name="Pan S."/>
            <person name="Lu X."/>
            <person name="Hou H."/>
            <person name="Wang Y."/>
            <person name="Zang X."/>
            <person name="Yin Y."/>
            <person name="Ma H."/>
            <person name="Zhang J."/>
            <person name="Wang Z."/>
            <person name="Zhang Y."/>
            <person name="Zhang D."/>
            <person name="Yonezawa T."/>
            <person name="Hasegawa M."/>
            <person name="Zhong Y."/>
            <person name="Liu W."/>
            <person name="Zhang Y."/>
            <person name="Huang Z."/>
            <person name="Zhang S."/>
            <person name="Long R."/>
            <person name="Yang H."/>
            <person name="Wang J."/>
            <person name="Lenstra J.A."/>
            <person name="Cooper D.N."/>
            <person name="Wu Y."/>
            <person name="Wang J."/>
            <person name="Shi P."/>
            <person name="Wang J."/>
            <person name="Liu J."/>
        </authorList>
    </citation>
    <scope>NUCLEOTIDE SEQUENCE [LARGE SCALE GENOMIC DNA]</scope>
    <source>
        <strain evidence="6">yakQH1</strain>
    </source>
</reference>
<protein>
    <recommendedName>
        <fullName evidence="4">Ig-like domain-containing protein</fullName>
    </recommendedName>
</protein>
<dbReference type="PANTHER" id="PTHR19944:SF98">
    <property type="entry name" value="IG-LIKE DOMAIN-CONTAINING PROTEIN"/>
    <property type="match status" value="1"/>
</dbReference>
<evidence type="ECO:0000256" key="2">
    <source>
        <dbReference type="ARBA" id="ARBA00023319"/>
    </source>
</evidence>
<feature type="compositionally biased region" description="Polar residues" evidence="3">
    <location>
        <begin position="12"/>
        <end position="22"/>
    </location>
</feature>
<dbReference type="SUPFAM" id="SSF48726">
    <property type="entry name" value="Immunoglobulin"/>
    <property type="match status" value="1"/>
</dbReference>
<feature type="non-terminal residue" evidence="5">
    <location>
        <position position="1"/>
    </location>
</feature>
<proteinExistence type="predicted"/>
<dbReference type="InterPro" id="IPR013783">
    <property type="entry name" value="Ig-like_fold"/>
</dbReference>
<dbReference type="AlphaFoldDB" id="L8HKQ9"/>